<comment type="caution">
    <text evidence="5">The sequence shown here is derived from an EMBL/GenBank/DDBJ whole genome shotgun (WGS) entry which is preliminary data.</text>
</comment>
<dbReference type="AlphaFoldDB" id="A0A9K3LVT0"/>
<dbReference type="OrthoDB" id="1915375at2759"/>
<proteinExistence type="predicted"/>
<evidence type="ECO:0000313" key="6">
    <source>
        <dbReference type="Proteomes" id="UP000693970"/>
    </source>
</evidence>
<dbReference type="EMBL" id="JAGRRH010000006">
    <property type="protein sequence ID" value="KAG7367956.1"/>
    <property type="molecule type" value="Genomic_DNA"/>
</dbReference>
<reference evidence="5" key="2">
    <citation type="submission" date="2021-04" db="EMBL/GenBank/DDBJ databases">
        <authorList>
            <person name="Podell S."/>
        </authorList>
    </citation>
    <scope>NUCLEOTIDE SEQUENCE</scope>
    <source>
        <strain evidence="5">Hildebrandi</strain>
    </source>
</reference>
<dbReference type="PROSITE" id="PS51084">
    <property type="entry name" value="HIT_2"/>
    <property type="match status" value="1"/>
</dbReference>
<feature type="domain" description="HIT" evidence="4">
    <location>
        <begin position="119"/>
        <end position="242"/>
    </location>
</feature>
<dbReference type="Proteomes" id="UP000693970">
    <property type="component" value="Unassembled WGS sequence"/>
</dbReference>
<evidence type="ECO:0000256" key="2">
    <source>
        <dbReference type="ARBA" id="ARBA00022801"/>
    </source>
</evidence>
<protein>
    <submittedName>
        <fullName evidence="5">HIT-like domain containing protein</fullName>
    </submittedName>
</protein>
<dbReference type="PANTHER" id="PTHR12486">
    <property type="entry name" value="APRATAXIN-RELATED"/>
    <property type="match status" value="1"/>
</dbReference>
<evidence type="ECO:0000256" key="1">
    <source>
        <dbReference type="ARBA" id="ARBA00022741"/>
    </source>
</evidence>
<evidence type="ECO:0000259" key="4">
    <source>
        <dbReference type="PROSITE" id="PS51084"/>
    </source>
</evidence>
<keyword evidence="1" id="KW-0547">Nucleotide-binding</keyword>
<evidence type="ECO:0000313" key="5">
    <source>
        <dbReference type="EMBL" id="KAG7367956.1"/>
    </source>
</evidence>
<keyword evidence="6" id="KW-1185">Reference proteome</keyword>
<accession>A0A9K3LVT0</accession>
<sequence length="289" mass="33209">MLLSPKLSFDKLLVYFFLGIFCSSLERIATCNNLYCPHHIELVHCLVLPPTHQYNNERVNRVLFRLHEKGIMIPTGSADDDTTPQVPDVRTRSTTNTTTAAWPLFPPPPGVDYTKNPTVFGKILQGKVAAKVLDESPDLLAFQDIRPRAPLHALVIPKRYIPSIANLNSQEEIRTNGSIQLIQQMEVMAHRLLKQHLTEEQYQSNDYLLCFHIPPFTSVDHLHLHVLAPPSQMQWMWKDVKYNIHQRWCISLAEVQSRLQRGQSAIPYDVSDPWWKILCQVVCPAYGRK</sequence>
<gene>
    <name evidence="5" type="ORF">IV203_030699</name>
</gene>
<dbReference type="GO" id="GO:0000166">
    <property type="term" value="F:nucleotide binding"/>
    <property type="evidence" value="ECO:0007669"/>
    <property type="project" value="UniProtKB-KW"/>
</dbReference>
<name>A0A9K3LVT0_9STRA</name>
<dbReference type="GO" id="GO:0016787">
    <property type="term" value="F:hydrolase activity"/>
    <property type="evidence" value="ECO:0007669"/>
    <property type="project" value="UniProtKB-KW"/>
</dbReference>
<dbReference type="InterPro" id="IPR011146">
    <property type="entry name" value="HIT-like"/>
</dbReference>
<feature type="short sequence motif" description="Histidine triad motif" evidence="3">
    <location>
        <begin position="221"/>
        <end position="225"/>
    </location>
</feature>
<reference evidence="5" key="1">
    <citation type="journal article" date="2021" name="Sci. Rep.">
        <title>Diploid genomic architecture of Nitzschia inconspicua, an elite biomass production diatom.</title>
        <authorList>
            <person name="Oliver A."/>
            <person name="Podell S."/>
            <person name="Pinowska A."/>
            <person name="Traller J.C."/>
            <person name="Smith S.R."/>
            <person name="McClure R."/>
            <person name="Beliaev A."/>
            <person name="Bohutskyi P."/>
            <person name="Hill E.A."/>
            <person name="Rabines A."/>
            <person name="Zheng H."/>
            <person name="Allen L.Z."/>
            <person name="Kuo A."/>
            <person name="Grigoriev I.V."/>
            <person name="Allen A.E."/>
            <person name="Hazlebeck D."/>
            <person name="Allen E.E."/>
        </authorList>
    </citation>
    <scope>NUCLEOTIDE SEQUENCE</scope>
    <source>
        <strain evidence="5">Hildebrandi</strain>
    </source>
</reference>
<dbReference type="PANTHER" id="PTHR12486:SF5">
    <property type="entry name" value="ADENOSINE 5'-MONOPHOSPHORAMIDASE HINT3"/>
    <property type="match status" value="1"/>
</dbReference>
<organism evidence="5 6">
    <name type="scientific">Nitzschia inconspicua</name>
    <dbReference type="NCBI Taxonomy" id="303405"/>
    <lineage>
        <taxon>Eukaryota</taxon>
        <taxon>Sar</taxon>
        <taxon>Stramenopiles</taxon>
        <taxon>Ochrophyta</taxon>
        <taxon>Bacillariophyta</taxon>
        <taxon>Bacillariophyceae</taxon>
        <taxon>Bacillariophycidae</taxon>
        <taxon>Bacillariales</taxon>
        <taxon>Bacillariaceae</taxon>
        <taxon>Nitzschia</taxon>
    </lineage>
</organism>
<dbReference type="Pfam" id="PF11969">
    <property type="entry name" value="DcpS_C"/>
    <property type="match status" value="1"/>
</dbReference>
<keyword evidence="2" id="KW-0378">Hydrolase</keyword>
<evidence type="ECO:0000256" key="3">
    <source>
        <dbReference type="PROSITE-ProRule" id="PRU00464"/>
    </source>
</evidence>